<gene>
    <name evidence="8" type="ORF">A9Q68_00180</name>
</gene>
<evidence type="ECO:0000256" key="2">
    <source>
        <dbReference type="ARBA" id="ARBA00022448"/>
    </source>
</evidence>
<feature type="transmembrane region" description="Helical" evidence="6">
    <location>
        <begin position="76"/>
        <end position="95"/>
    </location>
</feature>
<evidence type="ECO:0000256" key="4">
    <source>
        <dbReference type="ARBA" id="ARBA00022989"/>
    </source>
</evidence>
<dbReference type="PANTHER" id="PTHR11360:SF290">
    <property type="entry name" value="MONOCARBOXYLATE MFS PERMEASE"/>
    <property type="match status" value="1"/>
</dbReference>
<dbReference type="STRING" id="1856638.A9Q68_00180"/>
<evidence type="ECO:0000256" key="1">
    <source>
        <dbReference type="ARBA" id="ARBA00004651"/>
    </source>
</evidence>
<dbReference type="InterPro" id="IPR036259">
    <property type="entry name" value="MFS_trans_sf"/>
</dbReference>
<dbReference type="Pfam" id="PF07690">
    <property type="entry name" value="MFS_1"/>
    <property type="match status" value="1"/>
</dbReference>
<protein>
    <submittedName>
        <fullName evidence="8">MFS transporter</fullName>
    </submittedName>
</protein>
<keyword evidence="5 6" id="KW-0472">Membrane</keyword>
<feature type="domain" description="Major facilitator superfamily (MFS) profile" evidence="7">
    <location>
        <begin position="11"/>
        <end position="402"/>
    </location>
</feature>
<feature type="transmembrane region" description="Helical" evidence="6">
    <location>
        <begin position="347"/>
        <end position="370"/>
    </location>
</feature>
<name>A0A1L8MMJ6_9STRE</name>
<feature type="transmembrane region" description="Helical" evidence="6">
    <location>
        <begin position="257"/>
        <end position="277"/>
    </location>
</feature>
<dbReference type="OrthoDB" id="182417at2"/>
<feature type="transmembrane region" description="Helical" evidence="6">
    <location>
        <begin position="376"/>
        <end position="397"/>
    </location>
</feature>
<evidence type="ECO:0000259" key="7">
    <source>
        <dbReference type="PROSITE" id="PS50850"/>
    </source>
</evidence>
<dbReference type="GO" id="GO:0022857">
    <property type="term" value="F:transmembrane transporter activity"/>
    <property type="evidence" value="ECO:0007669"/>
    <property type="project" value="InterPro"/>
</dbReference>
<dbReference type="EMBL" id="LZDD01000001">
    <property type="protein sequence ID" value="OJF71994.1"/>
    <property type="molecule type" value="Genomic_DNA"/>
</dbReference>
<keyword evidence="4 6" id="KW-1133">Transmembrane helix</keyword>
<feature type="transmembrane region" description="Helical" evidence="6">
    <location>
        <begin position="225"/>
        <end position="245"/>
    </location>
</feature>
<comment type="caution">
    <text evidence="8">The sequence shown here is derived from an EMBL/GenBank/DDBJ whole genome shotgun (WGS) entry which is preliminary data.</text>
</comment>
<evidence type="ECO:0000256" key="5">
    <source>
        <dbReference type="ARBA" id="ARBA00023136"/>
    </source>
</evidence>
<feature type="transmembrane region" description="Helical" evidence="6">
    <location>
        <begin position="289"/>
        <end position="306"/>
    </location>
</feature>
<keyword evidence="9" id="KW-1185">Reference proteome</keyword>
<feature type="transmembrane region" description="Helical" evidence="6">
    <location>
        <begin position="101"/>
        <end position="128"/>
    </location>
</feature>
<evidence type="ECO:0000313" key="8">
    <source>
        <dbReference type="EMBL" id="OJF71994.1"/>
    </source>
</evidence>
<feature type="transmembrane region" description="Helical" evidence="6">
    <location>
        <begin position="47"/>
        <end position="69"/>
    </location>
</feature>
<dbReference type="Proteomes" id="UP000182015">
    <property type="component" value="Unassembled WGS sequence"/>
</dbReference>
<sequence>MTSGHKAWKVLVTLCGLSAATIGVSINTSGVFYGVVSEALGIYRGSFAFHMTIFSIVTAIAGLFVIKLLEKVPFKLLMWVSIAVGFASTALMGMATQLWQFYLLSFLRGFSTGMFSIMTLTYIINFWFNEKNGLATSITLSFSGIIGALISPILAKVIQSQGWQFAFLVQALIFLTFCLPALLFPFKLDPRQEGLTAYGFKGKEEVVDELTDIEPTSNFKINSTLIAMIIFGVSLSFITSMAQHFPGFAETLNLDVTVGASLLSMAMLGNILSKLAVGFLSDKIGAIKANFVLIFALTLGILLLIIGKTPSLLMPGAFLLGASFGILAVATPLITRHIYGVNDYGKTYPLIGFASNLGAAIAFSAIGFIYDFTKSYYPSLFIFLALIAIGSLAVIYANKKGKA</sequence>
<evidence type="ECO:0000256" key="3">
    <source>
        <dbReference type="ARBA" id="ARBA00022692"/>
    </source>
</evidence>
<dbReference type="InterPro" id="IPR011701">
    <property type="entry name" value="MFS"/>
</dbReference>
<dbReference type="InterPro" id="IPR050327">
    <property type="entry name" value="Proton-linked_MCT"/>
</dbReference>
<dbReference type="SUPFAM" id="SSF103473">
    <property type="entry name" value="MFS general substrate transporter"/>
    <property type="match status" value="1"/>
</dbReference>
<dbReference type="AlphaFoldDB" id="A0A1L8MMJ6"/>
<dbReference type="GO" id="GO:0005886">
    <property type="term" value="C:plasma membrane"/>
    <property type="evidence" value="ECO:0007669"/>
    <property type="project" value="UniProtKB-SubCell"/>
</dbReference>
<feature type="transmembrane region" description="Helical" evidence="6">
    <location>
        <begin position="312"/>
        <end position="335"/>
    </location>
</feature>
<dbReference type="RefSeq" id="WP_071792634.1">
    <property type="nucleotide sequence ID" value="NZ_LZDD01000001.1"/>
</dbReference>
<feature type="transmembrane region" description="Helical" evidence="6">
    <location>
        <begin position="140"/>
        <end position="159"/>
    </location>
</feature>
<dbReference type="PROSITE" id="PS50850">
    <property type="entry name" value="MFS"/>
    <property type="match status" value="1"/>
</dbReference>
<proteinExistence type="predicted"/>
<dbReference type="InterPro" id="IPR020846">
    <property type="entry name" value="MFS_dom"/>
</dbReference>
<organism evidence="8 9">
    <name type="scientific">Streptococcus bovimastitidis</name>
    <dbReference type="NCBI Taxonomy" id="1856638"/>
    <lineage>
        <taxon>Bacteria</taxon>
        <taxon>Bacillati</taxon>
        <taxon>Bacillota</taxon>
        <taxon>Bacilli</taxon>
        <taxon>Lactobacillales</taxon>
        <taxon>Streptococcaceae</taxon>
        <taxon>Streptococcus</taxon>
    </lineage>
</organism>
<evidence type="ECO:0000256" key="6">
    <source>
        <dbReference type="SAM" id="Phobius"/>
    </source>
</evidence>
<feature type="transmembrane region" description="Helical" evidence="6">
    <location>
        <begin position="165"/>
        <end position="186"/>
    </location>
</feature>
<comment type="subcellular location">
    <subcellularLocation>
        <location evidence="1">Cell membrane</location>
        <topology evidence="1">Multi-pass membrane protein</topology>
    </subcellularLocation>
</comment>
<keyword evidence="3 6" id="KW-0812">Transmembrane</keyword>
<reference evidence="9" key="1">
    <citation type="submission" date="2016-06" db="EMBL/GenBank/DDBJ databases">
        <authorList>
            <person name="de Vries S.P.W."/>
            <person name="Hadjirin N.F."/>
            <person name="Lay E.M."/>
            <person name="Zadoks R.N."/>
            <person name="Peacock S.J."/>
            <person name="Parkhill J."/>
            <person name="Grant A.J."/>
            <person name="Mcdougall S."/>
            <person name="Holmes M.A."/>
        </authorList>
    </citation>
    <scope>NUCLEOTIDE SEQUENCE [LARGE SCALE GENOMIC DNA]</scope>
    <source>
        <strain evidence="9">NZ1587</strain>
    </source>
</reference>
<keyword evidence="2" id="KW-0813">Transport</keyword>
<dbReference type="PANTHER" id="PTHR11360">
    <property type="entry name" value="MONOCARBOXYLATE TRANSPORTER"/>
    <property type="match status" value="1"/>
</dbReference>
<evidence type="ECO:0000313" key="9">
    <source>
        <dbReference type="Proteomes" id="UP000182015"/>
    </source>
</evidence>
<dbReference type="Gene3D" id="1.20.1250.20">
    <property type="entry name" value="MFS general substrate transporter like domains"/>
    <property type="match status" value="2"/>
</dbReference>
<accession>A0A1L8MMJ6</accession>